<dbReference type="PROSITE" id="PS50178">
    <property type="entry name" value="ZF_FYVE"/>
    <property type="match status" value="1"/>
</dbReference>
<name>A0A9P0AIG2_BEMTA</name>
<dbReference type="GO" id="GO:0008270">
    <property type="term" value="F:zinc ion binding"/>
    <property type="evidence" value="ECO:0007669"/>
    <property type="project" value="UniProtKB-KW"/>
</dbReference>
<dbReference type="InterPro" id="IPR011011">
    <property type="entry name" value="Znf_FYVE_PHD"/>
</dbReference>
<dbReference type="SUPFAM" id="SSF57903">
    <property type="entry name" value="FYVE/PHD zinc finger"/>
    <property type="match status" value="1"/>
</dbReference>
<dbReference type="EMBL" id="OU963867">
    <property type="protein sequence ID" value="CAH0391170.1"/>
    <property type="molecule type" value="Genomic_DNA"/>
</dbReference>
<feature type="domain" description="FYVE-type" evidence="7">
    <location>
        <begin position="151"/>
        <end position="224"/>
    </location>
</feature>
<dbReference type="InterPro" id="IPR021565">
    <property type="entry name" value="Rbsn_Rab-bd"/>
</dbReference>
<accession>A0A9P0AIG2</accession>
<dbReference type="SMART" id="SM00064">
    <property type="entry name" value="FYVE"/>
    <property type="match status" value="1"/>
</dbReference>
<dbReference type="PROSITE" id="PS50157">
    <property type="entry name" value="ZINC_FINGER_C2H2_2"/>
    <property type="match status" value="1"/>
</dbReference>
<dbReference type="Pfam" id="PF01363">
    <property type="entry name" value="FYVE"/>
    <property type="match status" value="1"/>
</dbReference>
<dbReference type="Proteomes" id="UP001152759">
    <property type="component" value="Chromosome 6"/>
</dbReference>
<sequence length="473" mass="54345">MAEDDSPVLFGFICPNCKTDLGNATELLKHYEEEHSEEQDILKSLKDIFGKAKKRILKQDENNVASPGASSSSKVQPVSSIITSEAVNPQTIGSFKCHTDAFKRIRNDRIERFSAETNKLIIRLDKLLMGMPHDPVKKKAHEQAVVPWLDGANVSRCPECTRSFHLARRQHHCRLCGAIMCHDCSHFLNLQTAKEILMGPKEQELSPPSEQELRLCIHCYRLLENRKLMTDTRNCKPLLAEYYEILSEFHKEANKLTQQFLKMSESLNAGETMYKLSDAQTLRLQIGKLAENIDTTSRKIESFGRKNGANISELQLRLQSAIRVATKSYLCTELLQLPSLPTEEQLLGLQEKRRCEIEQRIQEEKQSQISQRTPNIRTSVSHLQTSKNEGGATLEEGWKPENAQMYTSEDPMIQQMNILRGYIKQARAAHMYDEVASLEKNLQELMEEYYKQEYQKEDTFVQENQLEHAEHFS</sequence>
<feature type="coiled-coil region" evidence="5">
    <location>
        <begin position="428"/>
        <end position="455"/>
    </location>
</feature>
<proteinExistence type="predicted"/>
<dbReference type="Gene3D" id="3.30.40.10">
    <property type="entry name" value="Zinc/RING finger domain, C3HC4 (zinc finger)"/>
    <property type="match status" value="1"/>
</dbReference>
<dbReference type="AlphaFoldDB" id="A0A9P0AIG2"/>
<keyword evidence="5" id="KW-0175">Coiled coil</keyword>
<evidence type="ECO:0000256" key="4">
    <source>
        <dbReference type="PROSITE-ProRule" id="PRU00042"/>
    </source>
</evidence>
<evidence type="ECO:0000259" key="6">
    <source>
        <dbReference type="PROSITE" id="PS50157"/>
    </source>
</evidence>
<evidence type="ECO:0000256" key="5">
    <source>
        <dbReference type="SAM" id="Coils"/>
    </source>
</evidence>
<reference evidence="8" key="1">
    <citation type="submission" date="2021-12" db="EMBL/GenBank/DDBJ databases">
        <authorList>
            <person name="King R."/>
        </authorList>
    </citation>
    <scope>NUCLEOTIDE SEQUENCE</scope>
</reference>
<dbReference type="InterPro" id="IPR017455">
    <property type="entry name" value="Znf_FYVE-rel"/>
</dbReference>
<evidence type="ECO:0000256" key="2">
    <source>
        <dbReference type="ARBA" id="ARBA00022771"/>
    </source>
</evidence>
<protein>
    <recommendedName>
        <fullName evidence="10">Rabenosyn-5</fullName>
    </recommendedName>
</protein>
<dbReference type="PANTHER" id="PTHR13510">
    <property type="entry name" value="FYVE-FINGER-CONTAINING RAB5 EFFECTOR PROTEIN RABENOSYN-5-RELATED"/>
    <property type="match status" value="1"/>
</dbReference>
<feature type="domain" description="C2H2-type" evidence="6">
    <location>
        <begin position="12"/>
        <end position="40"/>
    </location>
</feature>
<dbReference type="CDD" id="cd15716">
    <property type="entry name" value="FYVE_RBNS5"/>
    <property type="match status" value="1"/>
</dbReference>
<keyword evidence="2 4" id="KW-0863">Zinc-finger</keyword>
<dbReference type="InterPro" id="IPR013083">
    <property type="entry name" value="Znf_RING/FYVE/PHD"/>
</dbReference>
<evidence type="ECO:0008006" key="10">
    <source>
        <dbReference type="Google" id="ProtNLM"/>
    </source>
</evidence>
<dbReference type="PANTHER" id="PTHR13510:SF44">
    <property type="entry name" value="RABENOSYN-5"/>
    <property type="match status" value="1"/>
</dbReference>
<evidence type="ECO:0000256" key="1">
    <source>
        <dbReference type="ARBA" id="ARBA00022723"/>
    </source>
</evidence>
<keyword evidence="9" id="KW-1185">Reference proteome</keyword>
<dbReference type="InterPro" id="IPR000306">
    <property type="entry name" value="Znf_FYVE"/>
</dbReference>
<dbReference type="InterPro" id="IPR036531">
    <property type="entry name" value="Rbsn_Rab-bd_sf"/>
</dbReference>
<dbReference type="PROSITE" id="PS00028">
    <property type="entry name" value="ZINC_FINGER_C2H2_1"/>
    <property type="match status" value="1"/>
</dbReference>
<evidence type="ECO:0000256" key="3">
    <source>
        <dbReference type="ARBA" id="ARBA00022833"/>
    </source>
</evidence>
<dbReference type="KEGG" id="btab:109033881"/>
<dbReference type="Pfam" id="PF11464">
    <property type="entry name" value="Rbsn"/>
    <property type="match status" value="1"/>
</dbReference>
<keyword evidence="1" id="KW-0479">Metal-binding</keyword>
<keyword evidence="3" id="KW-0862">Zinc</keyword>
<dbReference type="SUPFAM" id="SSF140125">
    <property type="entry name" value="Rabenosyn-5 Rab-binding domain-like"/>
    <property type="match status" value="1"/>
</dbReference>
<dbReference type="Gene3D" id="4.10.860.20">
    <property type="entry name" value="Rabenosyn, Rab binding domain"/>
    <property type="match status" value="1"/>
</dbReference>
<evidence type="ECO:0000313" key="8">
    <source>
        <dbReference type="EMBL" id="CAH0391170.1"/>
    </source>
</evidence>
<organism evidence="8 9">
    <name type="scientific">Bemisia tabaci</name>
    <name type="common">Sweetpotato whitefly</name>
    <name type="synonym">Aleurodes tabaci</name>
    <dbReference type="NCBI Taxonomy" id="7038"/>
    <lineage>
        <taxon>Eukaryota</taxon>
        <taxon>Metazoa</taxon>
        <taxon>Ecdysozoa</taxon>
        <taxon>Arthropoda</taxon>
        <taxon>Hexapoda</taxon>
        <taxon>Insecta</taxon>
        <taxon>Pterygota</taxon>
        <taxon>Neoptera</taxon>
        <taxon>Paraneoptera</taxon>
        <taxon>Hemiptera</taxon>
        <taxon>Sternorrhyncha</taxon>
        <taxon>Aleyrodoidea</taxon>
        <taxon>Aleyrodidae</taxon>
        <taxon>Aleyrodinae</taxon>
        <taxon>Bemisia</taxon>
    </lineage>
</organism>
<dbReference type="InterPro" id="IPR052727">
    <property type="entry name" value="Rab4/Rab5_effector"/>
</dbReference>
<evidence type="ECO:0000313" key="9">
    <source>
        <dbReference type="Proteomes" id="UP001152759"/>
    </source>
</evidence>
<gene>
    <name evidence="8" type="ORF">BEMITA_LOCUS9817</name>
</gene>
<evidence type="ECO:0000259" key="7">
    <source>
        <dbReference type="PROSITE" id="PS50178"/>
    </source>
</evidence>
<dbReference type="InterPro" id="IPR013087">
    <property type="entry name" value="Znf_C2H2_type"/>
</dbReference>